<dbReference type="AlphaFoldDB" id="A0A173YP76"/>
<sequence length="342" mass="39272">MLHILWLILKFILIILGILLGLLLLAVLLVLFCPVRYKASAVKAEGGLKQTEGEGIVSWLFHGISLRAEWKDQQMEISFHLFGIPVDKLLKKRQEKRAVTKKSGKNPEKSGAEKVSVSGIDGNREEEHKKSVVDHPKSENMETEDLKTDRNSASGTSADTERIRNSQISGQQELNADDTDRNSLKKRQFFIKGIYDRIRNIFQSIRTKLQNIRRTFGKIKKNVSWWKAFIEHPRVTAARKLVWKHGKFLLKHIFPTRIEGQVTFSFEDPALTGAALAVLGMTIPFHKNCIQINPRFDSENYLYGNIRAKGRIYGFVPVRAAVSIYFNKNIKYVIKRWKTRRA</sequence>
<name>A0A173YP76_9FIRM</name>
<keyword evidence="2" id="KW-0812">Transmembrane</keyword>
<keyword evidence="2" id="KW-1133">Transmembrane helix</keyword>
<gene>
    <name evidence="3" type="ORF">ERS852395_00952</name>
</gene>
<feature type="compositionally biased region" description="Polar residues" evidence="1">
    <location>
        <begin position="165"/>
        <end position="174"/>
    </location>
</feature>
<proteinExistence type="predicted"/>
<evidence type="ECO:0008006" key="5">
    <source>
        <dbReference type="Google" id="ProtNLM"/>
    </source>
</evidence>
<dbReference type="EMBL" id="CYZA01000004">
    <property type="protein sequence ID" value="CUN65961.1"/>
    <property type="molecule type" value="Genomic_DNA"/>
</dbReference>
<reference evidence="3 4" key="1">
    <citation type="submission" date="2015-09" db="EMBL/GenBank/DDBJ databases">
        <authorList>
            <consortium name="Pathogen Informatics"/>
        </authorList>
    </citation>
    <scope>NUCLEOTIDE SEQUENCE [LARGE SCALE GENOMIC DNA]</scope>
    <source>
        <strain evidence="3 4">2789STDY5608838</strain>
    </source>
</reference>
<feature type="compositionally biased region" description="Basic and acidic residues" evidence="1">
    <location>
        <begin position="122"/>
        <end position="150"/>
    </location>
</feature>
<feature type="transmembrane region" description="Helical" evidence="2">
    <location>
        <begin position="6"/>
        <end position="33"/>
    </location>
</feature>
<evidence type="ECO:0000313" key="3">
    <source>
        <dbReference type="EMBL" id="CUN65961.1"/>
    </source>
</evidence>
<dbReference type="InterPro" id="IPR021338">
    <property type="entry name" value="DUF2953"/>
</dbReference>
<keyword evidence="2" id="KW-0472">Membrane</keyword>
<feature type="region of interest" description="Disordered" evidence="1">
    <location>
        <begin position="95"/>
        <end position="179"/>
    </location>
</feature>
<evidence type="ECO:0000256" key="2">
    <source>
        <dbReference type="SAM" id="Phobius"/>
    </source>
</evidence>
<evidence type="ECO:0000313" key="4">
    <source>
        <dbReference type="Proteomes" id="UP000095447"/>
    </source>
</evidence>
<feature type="compositionally biased region" description="Basic residues" evidence="1">
    <location>
        <begin position="95"/>
        <end position="104"/>
    </location>
</feature>
<dbReference type="Proteomes" id="UP000095447">
    <property type="component" value="Unassembled WGS sequence"/>
</dbReference>
<organism evidence="3 4">
    <name type="scientific">Blautia obeum</name>
    <dbReference type="NCBI Taxonomy" id="40520"/>
    <lineage>
        <taxon>Bacteria</taxon>
        <taxon>Bacillati</taxon>
        <taxon>Bacillota</taxon>
        <taxon>Clostridia</taxon>
        <taxon>Lachnospirales</taxon>
        <taxon>Lachnospiraceae</taxon>
        <taxon>Blautia</taxon>
    </lineage>
</organism>
<protein>
    <recommendedName>
        <fullName evidence="5">DUF2953 domain-containing protein</fullName>
    </recommendedName>
</protein>
<evidence type="ECO:0000256" key="1">
    <source>
        <dbReference type="SAM" id="MobiDB-lite"/>
    </source>
</evidence>
<dbReference type="RefSeq" id="WP_055052845.1">
    <property type="nucleotide sequence ID" value="NZ_CYZA01000004.1"/>
</dbReference>
<dbReference type="Pfam" id="PF11167">
    <property type="entry name" value="DUF2953"/>
    <property type="match status" value="1"/>
</dbReference>
<accession>A0A173YP76</accession>